<dbReference type="RefSeq" id="WP_128674311.1">
    <property type="nucleotide sequence ID" value="NZ_CP124777.1"/>
</dbReference>
<protein>
    <submittedName>
        <fullName evidence="1">Haloacid dehalogenase</fullName>
    </submittedName>
</protein>
<dbReference type="GO" id="GO:0000287">
    <property type="term" value="F:magnesium ion binding"/>
    <property type="evidence" value="ECO:0007669"/>
    <property type="project" value="TreeGrafter"/>
</dbReference>
<sequence>MNILFTDLDNTLIYSKKTDIAEKVPVELYNGEINSFMSKYSYELLHKLNEKILIVPITTRTYIQYSRIELGIIPKYVLCANGGILLKDGIKSDEWYKESLDIVKPSSDEREKAYAFLQKDKRRKFECRNIDDLFIFTKCDETEDVVRDLKAILDMTKVEALYNKDKLYIMPKNLNKADTIKRFIREYATEKVQIFAAGDTEFDTGMIEIADIGFAHKDLNISKNIFNDYEGLFSDFYLEKVLEYIKE</sequence>
<evidence type="ECO:0000313" key="1">
    <source>
        <dbReference type="EMBL" id="RRJ24984.1"/>
    </source>
</evidence>
<name>A0A3P3QUV8_9FIRM</name>
<dbReference type="GO" id="GO:0016791">
    <property type="term" value="F:phosphatase activity"/>
    <property type="evidence" value="ECO:0007669"/>
    <property type="project" value="TreeGrafter"/>
</dbReference>
<dbReference type="PANTHER" id="PTHR10000:SF8">
    <property type="entry name" value="HAD SUPERFAMILY HYDROLASE-LIKE, TYPE 3"/>
    <property type="match status" value="1"/>
</dbReference>
<dbReference type="EMBL" id="RRCO01000004">
    <property type="protein sequence ID" value="RRJ24984.1"/>
    <property type="molecule type" value="Genomic_DNA"/>
</dbReference>
<dbReference type="PANTHER" id="PTHR10000">
    <property type="entry name" value="PHOSPHOSERINE PHOSPHATASE"/>
    <property type="match status" value="1"/>
</dbReference>
<comment type="caution">
    <text evidence="1">The sequence shown here is derived from an EMBL/GenBank/DDBJ whole genome shotgun (WGS) entry which is preliminary data.</text>
</comment>
<dbReference type="Pfam" id="PF08282">
    <property type="entry name" value="Hydrolase_3"/>
    <property type="match status" value="1"/>
</dbReference>
<organism evidence="1 2">
    <name type="scientific">Lachnoanaerobaculum gingivalis</name>
    <dbReference type="NCBI Taxonomy" id="2490855"/>
    <lineage>
        <taxon>Bacteria</taxon>
        <taxon>Bacillati</taxon>
        <taxon>Bacillota</taxon>
        <taxon>Clostridia</taxon>
        <taxon>Lachnospirales</taxon>
        <taxon>Lachnospiraceae</taxon>
        <taxon>Lachnoanaerobaculum</taxon>
    </lineage>
</organism>
<dbReference type="InterPro" id="IPR036412">
    <property type="entry name" value="HAD-like_sf"/>
</dbReference>
<dbReference type="Proteomes" id="UP000272490">
    <property type="component" value="Unassembled WGS sequence"/>
</dbReference>
<dbReference type="GO" id="GO:0005829">
    <property type="term" value="C:cytosol"/>
    <property type="evidence" value="ECO:0007669"/>
    <property type="project" value="TreeGrafter"/>
</dbReference>
<dbReference type="OrthoDB" id="1666512at2"/>
<gene>
    <name evidence="1" type="ORF">EHV10_08650</name>
</gene>
<proteinExistence type="predicted"/>
<evidence type="ECO:0000313" key="2">
    <source>
        <dbReference type="Proteomes" id="UP000272490"/>
    </source>
</evidence>
<dbReference type="InterPro" id="IPR023214">
    <property type="entry name" value="HAD_sf"/>
</dbReference>
<dbReference type="SUPFAM" id="SSF56784">
    <property type="entry name" value="HAD-like"/>
    <property type="match status" value="1"/>
</dbReference>
<keyword evidence="2" id="KW-1185">Reference proteome</keyword>
<accession>A0A3P3QUV8</accession>
<dbReference type="Gene3D" id="3.40.50.1000">
    <property type="entry name" value="HAD superfamily/HAD-like"/>
    <property type="match status" value="2"/>
</dbReference>
<dbReference type="AlphaFoldDB" id="A0A3P3QUV8"/>
<reference evidence="1 2" key="1">
    <citation type="submission" date="2018-11" db="EMBL/GenBank/DDBJ databases">
        <title>Genome sequencing of Lachnoanaerobaculum sp. KCOM 2030 (= ChDC B114).</title>
        <authorList>
            <person name="Kook J.-K."/>
            <person name="Park S.-N."/>
            <person name="Lim Y.K."/>
        </authorList>
    </citation>
    <scope>NUCLEOTIDE SEQUENCE [LARGE SCALE GENOMIC DNA]</scope>
    <source>
        <strain evidence="1 2">KCOM 2030</strain>
    </source>
</reference>